<evidence type="ECO:0000256" key="1">
    <source>
        <dbReference type="SAM" id="SignalP"/>
    </source>
</evidence>
<proteinExistence type="predicted"/>
<evidence type="ECO:0000313" key="3">
    <source>
        <dbReference type="Proteomes" id="UP001595960"/>
    </source>
</evidence>
<reference evidence="3" key="1">
    <citation type="journal article" date="2019" name="Int. J. Syst. Evol. Microbiol.">
        <title>The Global Catalogue of Microorganisms (GCM) 10K type strain sequencing project: providing services to taxonomists for standard genome sequencing and annotation.</title>
        <authorList>
            <consortium name="The Broad Institute Genomics Platform"/>
            <consortium name="The Broad Institute Genome Sequencing Center for Infectious Disease"/>
            <person name="Wu L."/>
            <person name="Ma J."/>
        </authorList>
    </citation>
    <scope>NUCLEOTIDE SEQUENCE [LARGE SCALE GENOMIC DNA]</scope>
    <source>
        <strain evidence="3">CGMCC 1.12192</strain>
    </source>
</reference>
<name>A0ABV9R403_9MICO</name>
<feature type="chain" id="PRO_5046320899" description="DUF3558 domain-containing protein" evidence="1">
    <location>
        <begin position="27"/>
        <end position="334"/>
    </location>
</feature>
<sequence>MPRPSHLAPAAAAVLLLAGCAASPSADLPATIAPEDPAPAAHAVAVAPGEPPPFAFGGDCNAMVTEAEIDELVGADVIRIDPETGGSVSPVDVLGGITCGWGGGDYAFSAVLTVIPAGGLEDQIAEFSYPGGLTCWGQDAAGTGGACYFGRVTAGYWLGGLLQVEDGSGLLPADGIDAVAALVEQRASEYPSTPVELPAGTWHPLDCTALADALADETSTDAPGATTGQTSGGYLGPIPLGAEAAVGFARCTWSDPPGFTTDLTPGGGWAMARLTDAAPIEVEGASAAVLQEHPGGLDRIIATDGVNLAQVTVPESSAPAEAAAFLALVMRVAG</sequence>
<organism evidence="2 3">
    <name type="scientific">Agromyces aurantiacus</name>
    <dbReference type="NCBI Taxonomy" id="165814"/>
    <lineage>
        <taxon>Bacteria</taxon>
        <taxon>Bacillati</taxon>
        <taxon>Actinomycetota</taxon>
        <taxon>Actinomycetes</taxon>
        <taxon>Micrococcales</taxon>
        <taxon>Microbacteriaceae</taxon>
        <taxon>Agromyces</taxon>
    </lineage>
</organism>
<accession>A0ABV9R403</accession>
<dbReference type="PROSITE" id="PS51257">
    <property type="entry name" value="PROKAR_LIPOPROTEIN"/>
    <property type="match status" value="1"/>
</dbReference>
<evidence type="ECO:0008006" key="4">
    <source>
        <dbReference type="Google" id="ProtNLM"/>
    </source>
</evidence>
<protein>
    <recommendedName>
        <fullName evidence="4">DUF3558 domain-containing protein</fullName>
    </recommendedName>
</protein>
<evidence type="ECO:0000313" key="2">
    <source>
        <dbReference type="EMBL" id="MFC4828866.1"/>
    </source>
</evidence>
<keyword evidence="3" id="KW-1185">Reference proteome</keyword>
<comment type="caution">
    <text evidence="2">The sequence shown here is derived from an EMBL/GenBank/DDBJ whole genome shotgun (WGS) entry which is preliminary data.</text>
</comment>
<keyword evidence="1" id="KW-0732">Signal</keyword>
<dbReference type="EMBL" id="JBHSJC010000001">
    <property type="protein sequence ID" value="MFC4828866.1"/>
    <property type="molecule type" value="Genomic_DNA"/>
</dbReference>
<feature type="signal peptide" evidence="1">
    <location>
        <begin position="1"/>
        <end position="26"/>
    </location>
</feature>
<gene>
    <name evidence="2" type="ORF">ACFPER_08715</name>
</gene>
<dbReference type="RefSeq" id="WP_204392114.1">
    <property type="nucleotide sequence ID" value="NZ_JAFBBW010000001.1"/>
</dbReference>
<dbReference type="Proteomes" id="UP001595960">
    <property type="component" value="Unassembled WGS sequence"/>
</dbReference>